<evidence type="ECO:0000313" key="4">
    <source>
        <dbReference type="EMBL" id="CDY40062.1"/>
    </source>
</evidence>
<dbReference type="EMBL" id="HG994366">
    <property type="protein sequence ID" value="CAF1881847.1"/>
    <property type="molecule type" value="Genomic_DNA"/>
</dbReference>
<dbReference type="PANTHER" id="PTHR31589:SF67">
    <property type="entry name" value="NEPROSIN DOMAIN-CONTAINING PROTEIN-RELATED"/>
    <property type="match status" value="1"/>
</dbReference>
<name>A0A078HQH8_BRANA</name>
<dbReference type="Gramene" id="CDY40062">
    <property type="protein sequence ID" value="CDY40062"/>
    <property type="gene ID" value="GSBRNA2T00068968001"/>
</dbReference>
<evidence type="ECO:0000256" key="1">
    <source>
        <dbReference type="SAM" id="MobiDB-lite"/>
    </source>
</evidence>
<keyword evidence="5" id="KW-1185">Reference proteome</keyword>
<feature type="domain" description="Neprosin PEP catalytic" evidence="2">
    <location>
        <begin position="57"/>
        <end position="324"/>
    </location>
</feature>
<dbReference type="PANTHER" id="PTHR31589">
    <property type="entry name" value="PROTEIN, PUTATIVE (DUF239)-RELATED-RELATED"/>
    <property type="match status" value="1"/>
</dbReference>
<dbReference type="STRING" id="3708.A0A078HQH8"/>
<organism evidence="4 5">
    <name type="scientific">Brassica napus</name>
    <name type="common">Rape</name>
    <dbReference type="NCBI Taxonomy" id="3708"/>
    <lineage>
        <taxon>Eukaryota</taxon>
        <taxon>Viridiplantae</taxon>
        <taxon>Streptophyta</taxon>
        <taxon>Embryophyta</taxon>
        <taxon>Tracheophyta</taxon>
        <taxon>Spermatophyta</taxon>
        <taxon>Magnoliopsida</taxon>
        <taxon>eudicotyledons</taxon>
        <taxon>Gunneridae</taxon>
        <taxon>Pentapetalae</taxon>
        <taxon>rosids</taxon>
        <taxon>malvids</taxon>
        <taxon>Brassicales</taxon>
        <taxon>Brassicaceae</taxon>
        <taxon>Brassiceae</taxon>
        <taxon>Brassica</taxon>
    </lineage>
</organism>
<reference evidence="3" key="3">
    <citation type="submission" date="2021-01" db="EMBL/GenBank/DDBJ databases">
        <authorList>
            <consortium name="Genoscope - CEA"/>
            <person name="William W."/>
        </authorList>
    </citation>
    <scope>NUCLEOTIDE SEQUENCE</scope>
</reference>
<dbReference type="PROSITE" id="PS52045">
    <property type="entry name" value="NEPROSIN_PEP_CD"/>
    <property type="match status" value="1"/>
</dbReference>
<evidence type="ECO:0000259" key="2">
    <source>
        <dbReference type="PROSITE" id="PS52045"/>
    </source>
</evidence>
<gene>
    <name evidence="4" type="primary">BnaC02g00680D</name>
    <name evidence="3" type="ORF">DARMORV10_C02P04100.1</name>
    <name evidence="4" type="ORF">GSBRNA2T00068968001</name>
</gene>
<dbReference type="OMA" id="MSEFATN"/>
<protein>
    <submittedName>
        <fullName evidence="3">(rape) hypothetical protein</fullName>
    </submittedName>
    <submittedName>
        <fullName evidence="4">BnaC02g00680D protein</fullName>
    </submittedName>
</protein>
<evidence type="ECO:0000313" key="5">
    <source>
        <dbReference type="Proteomes" id="UP000028999"/>
    </source>
</evidence>
<accession>A0A078HQH8</accession>
<dbReference type="PaxDb" id="3708-A0A078HQH8"/>
<sequence>MEPSFIISKQKDQTKTKSESKKFIDCPNGTVPILKNTKEFVTNAQYWANKHFNSFTIDSHGTHFAGVRASQDQGPYHGVEAWMSLHELNISVDQTSYTNIYVASAVSDKVNFIQTGWMVNPTLFDDGRPWSYGLWKGINRTGCYNTICPGFIQVSKTDPLSIPLSPLPKGEIGTYLSIKQNIRSNMFQNYLSKDKETGNWWAADVKYNGHGMNIGYWPKELFDLISTNAGMVGVTGAVQASPSGKSPPMGNGYLPTKNEMGSARVRDANIIDSNFKVIGSKKYKLEKILDSDKCYGLRDGRKKSFDEGTYVLFTYGGPGGDSCGV</sequence>
<dbReference type="InterPro" id="IPR053168">
    <property type="entry name" value="Glutamic_endopeptidase"/>
</dbReference>
<reference evidence="4" key="2">
    <citation type="submission" date="2014-06" db="EMBL/GenBank/DDBJ databases">
        <authorList>
            <person name="Genoscope - CEA"/>
        </authorList>
    </citation>
    <scope>NUCLEOTIDE SEQUENCE</scope>
</reference>
<dbReference type="InterPro" id="IPR004314">
    <property type="entry name" value="Neprosin"/>
</dbReference>
<dbReference type="EMBL" id="LK032463">
    <property type="protein sequence ID" value="CDY40062.1"/>
    <property type="molecule type" value="Genomic_DNA"/>
</dbReference>
<feature type="compositionally biased region" description="Basic and acidic residues" evidence="1">
    <location>
        <begin position="9"/>
        <end position="21"/>
    </location>
</feature>
<dbReference type="Proteomes" id="UP001295469">
    <property type="component" value="Chromosome C02"/>
</dbReference>
<dbReference type="Pfam" id="PF03080">
    <property type="entry name" value="Neprosin"/>
    <property type="match status" value="1"/>
</dbReference>
<proteinExistence type="predicted"/>
<reference evidence="4 5" key="1">
    <citation type="journal article" date="2014" name="Science">
        <title>Plant genetics. Early allopolyploid evolution in the post-Neolithic Brassica napus oilseed genome.</title>
        <authorList>
            <person name="Chalhoub B."/>
            <person name="Denoeud F."/>
            <person name="Liu S."/>
            <person name="Parkin I.A."/>
            <person name="Tang H."/>
            <person name="Wang X."/>
            <person name="Chiquet J."/>
            <person name="Belcram H."/>
            <person name="Tong C."/>
            <person name="Samans B."/>
            <person name="Correa M."/>
            <person name="Da Silva C."/>
            <person name="Just J."/>
            <person name="Falentin C."/>
            <person name="Koh C.S."/>
            <person name="Le Clainche I."/>
            <person name="Bernard M."/>
            <person name="Bento P."/>
            <person name="Noel B."/>
            <person name="Labadie K."/>
            <person name="Alberti A."/>
            <person name="Charles M."/>
            <person name="Arnaud D."/>
            <person name="Guo H."/>
            <person name="Daviaud C."/>
            <person name="Alamery S."/>
            <person name="Jabbari K."/>
            <person name="Zhao M."/>
            <person name="Edger P.P."/>
            <person name="Chelaifa H."/>
            <person name="Tack D."/>
            <person name="Lassalle G."/>
            <person name="Mestiri I."/>
            <person name="Schnel N."/>
            <person name="Le Paslier M.C."/>
            <person name="Fan G."/>
            <person name="Renault V."/>
            <person name="Bayer P.E."/>
            <person name="Golicz A.A."/>
            <person name="Manoli S."/>
            <person name="Lee T.H."/>
            <person name="Thi V.H."/>
            <person name="Chalabi S."/>
            <person name="Hu Q."/>
            <person name="Fan C."/>
            <person name="Tollenaere R."/>
            <person name="Lu Y."/>
            <person name="Battail C."/>
            <person name="Shen J."/>
            <person name="Sidebottom C.H."/>
            <person name="Wang X."/>
            <person name="Canaguier A."/>
            <person name="Chauveau A."/>
            <person name="Berard A."/>
            <person name="Deniot G."/>
            <person name="Guan M."/>
            <person name="Liu Z."/>
            <person name="Sun F."/>
            <person name="Lim Y.P."/>
            <person name="Lyons E."/>
            <person name="Town C.D."/>
            <person name="Bancroft I."/>
            <person name="Wang X."/>
            <person name="Meng J."/>
            <person name="Ma J."/>
            <person name="Pires J.C."/>
            <person name="King G.J."/>
            <person name="Brunel D."/>
            <person name="Delourme R."/>
            <person name="Renard M."/>
            <person name="Aury J.M."/>
            <person name="Adams K.L."/>
            <person name="Batley J."/>
            <person name="Snowdon R.J."/>
            <person name="Tost J."/>
            <person name="Edwards D."/>
            <person name="Zhou Y."/>
            <person name="Hua W."/>
            <person name="Sharpe A.G."/>
            <person name="Paterson A.H."/>
            <person name="Guan C."/>
            <person name="Wincker P."/>
        </authorList>
    </citation>
    <scope>NUCLEOTIDE SEQUENCE [LARGE SCALE GENOMIC DNA]</scope>
    <source>
        <strain evidence="5">cv. Darmor-bzh</strain>
    </source>
</reference>
<evidence type="ECO:0000313" key="3">
    <source>
        <dbReference type="EMBL" id="CAF1881847.1"/>
    </source>
</evidence>
<dbReference type="Proteomes" id="UP000028999">
    <property type="component" value="Unassembled WGS sequence"/>
</dbReference>
<feature type="region of interest" description="Disordered" evidence="1">
    <location>
        <begin position="1"/>
        <end position="21"/>
    </location>
</feature>
<dbReference type="AlphaFoldDB" id="A0A078HQH8"/>